<keyword evidence="1" id="KW-0540">Nuclease</keyword>
<name>A0ABX8W0G3_9GAMM</name>
<proteinExistence type="predicted"/>
<dbReference type="InterPro" id="IPR038373">
    <property type="entry name" value="Restrct_endonuc_II_HindIII_sf"/>
</dbReference>
<keyword evidence="1" id="KW-0255">Endonuclease</keyword>
<dbReference type="EMBL" id="CP040817">
    <property type="protein sequence ID" value="QYM93332.1"/>
    <property type="molecule type" value="Genomic_DNA"/>
</dbReference>
<dbReference type="Proteomes" id="UP000824976">
    <property type="component" value="Chromosome"/>
</dbReference>
<dbReference type="Gene3D" id="3.40.91.70">
    <property type="entry name" value="Type II restriction endonuclease, HindIII"/>
    <property type="match status" value="1"/>
</dbReference>
<reference evidence="1 2" key="1">
    <citation type="submission" date="2019-06" db="EMBL/GenBank/DDBJ databases">
        <title>Complete genome of Dickeya zeae PL65.</title>
        <authorList>
            <person name="Boluk G."/>
            <person name="Arif M."/>
        </authorList>
    </citation>
    <scope>NUCLEOTIDE SEQUENCE [LARGE SCALE GENOMIC DNA]</scope>
    <source>
        <strain evidence="1 2">PL65</strain>
    </source>
</reference>
<dbReference type="GO" id="GO:0004519">
    <property type="term" value="F:endonuclease activity"/>
    <property type="evidence" value="ECO:0007669"/>
    <property type="project" value="UniProtKB-KW"/>
</dbReference>
<dbReference type="InterPro" id="IPR019043">
    <property type="entry name" value="Restrct_endonuc_II_HindIII"/>
</dbReference>
<gene>
    <name evidence="1" type="ORF">FGI21_16420</name>
</gene>
<sequence length="338" mass="39291">MDNCFFGNKYKSNSERINSYDFLEMFLSTQYSVLSGSPDTEKCVSELLKVIKNFSNSEFAFLICHSGYIPESYAPDSSQETLFTKFVETLVMEWAIRIGFDESVLPTQKSSKEDVTLMDDSNVIVCDAKSFRLGRSQGAPNVKDVLKHADISKWLSAYPEKNRVGGLVTFPSQHDWKRGSDFYQYTTDKSLPTLCLNYEHMAFILLSGLDKNILIDALNNYGNIFPSKFSKIENNRDAYYSTIERNLFGLVYEDWLEFKCYADRVVSERVYHCLNRLEYHVRKIKEEIESKYSTESDVEKLRAMVIASEYLNKTEDFHKQIDRISKFRSSSNNYYEED</sequence>
<evidence type="ECO:0000313" key="2">
    <source>
        <dbReference type="Proteomes" id="UP000824976"/>
    </source>
</evidence>
<accession>A0ABX8W0G3</accession>
<keyword evidence="1" id="KW-0378">Hydrolase</keyword>
<evidence type="ECO:0000313" key="1">
    <source>
        <dbReference type="EMBL" id="QYM93332.1"/>
    </source>
</evidence>
<dbReference type="RefSeq" id="WP_220177210.1">
    <property type="nucleotide sequence ID" value="NZ_CP040817.1"/>
</dbReference>
<dbReference type="Pfam" id="PF09518">
    <property type="entry name" value="RE_HindIII"/>
    <property type="match status" value="1"/>
</dbReference>
<keyword evidence="2" id="KW-1185">Reference proteome</keyword>
<protein>
    <submittedName>
        <fullName evidence="1">HindIII family type II restriction endonuclease</fullName>
    </submittedName>
</protein>
<organism evidence="1 2">
    <name type="scientific">Dickeya zeae</name>
    <dbReference type="NCBI Taxonomy" id="204042"/>
    <lineage>
        <taxon>Bacteria</taxon>
        <taxon>Pseudomonadati</taxon>
        <taxon>Pseudomonadota</taxon>
        <taxon>Gammaproteobacteria</taxon>
        <taxon>Enterobacterales</taxon>
        <taxon>Pectobacteriaceae</taxon>
        <taxon>Dickeya</taxon>
    </lineage>
</organism>